<keyword evidence="10" id="KW-0902">Two-component regulatory system</keyword>
<dbReference type="SUPFAM" id="SSF55874">
    <property type="entry name" value="ATPase domain of HSP90 chaperone/DNA topoisomerase II/histidine kinase"/>
    <property type="match status" value="1"/>
</dbReference>
<gene>
    <name evidence="14" type="ORF">U473_02235</name>
</gene>
<dbReference type="Pfam" id="PF06580">
    <property type="entry name" value="His_kinase"/>
    <property type="match status" value="1"/>
</dbReference>
<evidence type="ECO:0000313" key="15">
    <source>
        <dbReference type="Proteomes" id="UP000070352"/>
    </source>
</evidence>
<evidence type="ECO:0000256" key="12">
    <source>
        <dbReference type="SAM" id="Phobius"/>
    </source>
</evidence>
<dbReference type="GO" id="GO:0005886">
    <property type="term" value="C:plasma membrane"/>
    <property type="evidence" value="ECO:0007669"/>
    <property type="project" value="UniProtKB-SubCell"/>
</dbReference>
<dbReference type="GO" id="GO:0005524">
    <property type="term" value="F:ATP binding"/>
    <property type="evidence" value="ECO:0007669"/>
    <property type="project" value="UniProtKB-KW"/>
</dbReference>
<dbReference type="Gene3D" id="3.30.450.20">
    <property type="entry name" value="PAS domain"/>
    <property type="match status" value="2"/>
</dbReference>
<dbReference type="InterPro" id="IPR050640">
    <property type="entry name" value="Bact_2-comp_sensor_kinase"/>
</dbReference>
<evidence type="ECO:0000256" key="8">
    <source>
        <dbReference type="ARBA" id="ARBA00022840"/>
    </source>
</evidence>
<keyword evidence="2" id="KW-1003">Cell membrane</keyword>
<keyword evidence="3" id="KW-0597">Phosphoprotein</keyword>
<dbReference type="Gene3D" id="6.10.340.10">
    <property type="match status" value="1"/>
</dbReference>
<evidence type="ECO:0000256" key="4">
    <source>
        <dbReference type="ARBA" id="ARBA00022679"/>
    </source>
</evidence>
<dbReference type="SUPFAM" id="SSF158472">
    <property type="entry name" value="HAMP domain-like"/>
    <property type="match status" value="1"/>
</dbReference>
<comment type="caution">
    <text evidence="14">The sequence shown here is derived from an EMBL/GenBank/DDBJ whole genome shotgun (WGS) entry which is preliminary data.</text>
</comment>
<dbReference type="InterPro" id="IPR003660">
    <property type="entry name" value="HAMP_dom"/>
</dbReference>
<dbReference type="PROSITE" id="PS50885">
    <property type="entry name" value="HAMP"/>
    <property type="match status" value="1"/>
</dbReference>
<evidence type="ECO:0000256" key="6">
    <source>
        <dbReference type="ARBA" id="ARBA00022741"/>
    </source>
</evidence>
<dbReference type="AlphaFoldDB" id="A0A135L245"/>
<dbReference type="Proteomes" id="UP000070352">
    <property type="component" value="Unassembled WGS sequence"/>
</dbReference>
<dbReference type="InterPro" id="IPR036890">
    <property type="entry name" value="HATPase_C_sf"/>
</dbReference>
<keyword evidence="8" id="KW-0067">ATP-binding</keyword>
<organism evidence="14 15">
    <name type="scientific">Tepidibacillus decaturensis</name>
    <dbReference type="NCBI Taxonomy" id="1413211"/>
    <lineage>
        <taxon>Bacteria</taxon>
        <taxon>Bacillati</taxon>
        <taxon>Bacillota</taxon>
        <taxon>Bacilli</taxon>
        <taxon>Bacillales</taxon>
        <taxon>Bacillaceae</taxon>
        <taxon>Tepidibacillus</taxon>
    </lineage>
</organism>
<dbReference type="PANTHER" id="PTHR34220">
    <property type="entry name" value="SENSOR HISTIDINE KINASE YPDA"/>
    <property type="match status" value="1"/>
</dbReference>
<evidence type="ECO:0000313" key="14">
    <source>
        <dbReference type="EMBL" id="KXG42977.1"/>
    </source>
</evidence>
<evidence type="ECO:0000256" key="5">
    <source>
        <dbReference type="ARBA" id="ARBA00022692"/>
    </source>
</evidence>
<dbReference type="OrthoDB" id="9776552at2"/>
<evidence type="ECO:0000256" key="3">
    <source>
        <dbReference type="ARBA" id="ARBA00022553"/>
    </source>
</evidence>
<evidence type="ECO:0000256" key="1">
    <source>
        <dbReference type="ARBA" id="ARBA00004651"/>
    </source>
</evidence>
<keyword evidence="5 12" id="KW-0812">Transmembrane</keyword>
<reference evidence="14 15" key="1">
    <citation type="submission" date="2016-02" db="EMBL/GenBank/DDBJ databases">
        <title>Draft Genome for Tepidibacillus decaturensis nov. sp. Strain Z9, an Anaerobic, Moderately Thermophilic and Heterotrophic Bacterium from Deep Subsurface of the Illinois Basin, USA.</title>
        <authorList>
            <person name="Dong Y."/>
            <person name="Chang J.Y."/>
            <person name="Sanford R."/>
            <person name="Fouke B.W."/>
        </authorList>
    </citation>
    <scope>NUCLEOTIDE SEQUENCE [LARGE SCALE GENOMIC DNA]</scope>
    <source>
        <strain evidence="14 15">Z9</strain>
    </source>
</reference>
<dbReference type="STRING" id="1413211.U473_02235"/>
<keyword evidence="11 12" id="KW-0472">Membrane</keyword>
<keyword evidence="9 12" id="KW-1133">Transmembrane helix</keyword>
<dbReference type="CDD" id="cd06225">
    <property type="entry name" value="HAMP"/>
    <property type="match status" value="1"/>
</dbReference>
<evidence type="ECO:0000256" key="11">
    <source>
        <dbReference type="ARBA" id="ARBA00023136"/>
    </source>
</evidence>
<accession>A0A135L245</accession>
<dbReference type="PANTHER" id="PTHR34220:SF11">
    <property type="entry name" value="SENSOR PROTEIN KINASE HPTS"/>
    <property type="match status" value="1"/>
</dbReference>
<comment type="subcellular location">
    <subcellularLocation>
        <location evidence="1">Cell membrane</location>
        <topology evidence="1">Multi-pass membrane protein</topology>
    </subcellularLocation>
</comment>
<sequence length="456" mass="52901">MESQSYFTIEPTHKINDYGFLLIPKNPSINVVSFHHSLKQIPSSQFLGFLSIDVDLEKIESIGNRLYTLGTEDFYLMDQTGHIVYSSDQSLIGKMNHEKWYDQIITGQKQQQSFEWADDRFSGVLVYDKLSAPYDNWLIVKRIPYEHLYKRAREIAVMNILIGLLFLGIVVLATLFISFRITSPINILINTIKKIESGRLETDFDSLGNDEFGLLGKHFKSMVERINHLIDQEYRLEIENKINQLKALQSQINPHFLYNSLQSIGTLALKNQGAQVYSLITSLSQIMRYGMNIEENLVPLHREIGYAESYLVLQKQRFDEKFDYYIDIDQALYTTLVPKMIFQPLLENYFKHGFDYSKIVGRLNIICKVLNDQQFQIVIEDNGKGILVEKLHMLQSMIETDNGFERIEGESIGLKNVYQRLKLYYGNQASIKIYNLQDSGFGIELIIPIAFERVIH</sequence>
<dbReference type="InterPro" id="IPR003594">
    <property type="entry name" value="HATPase_dom"/>
</dbReference>
<dbReference type="InterPro" id="IPR010559">
    <property type="entry name" value="Sig_transdc_His_kin_internal"/>
</dbReference>
<dbReference type="Pfam" id="PF00672">
    <property type="entry name" value="HAMP"/>
    <property type="match status" value="1"/>
</dbReference>
<feature type="transmembrane region" description="Helical" evidence="12">
    <location>
        <begin position="156"/>
        <end position="179"/>
    </location>
</feature>
<evidence type="ECO:0000259" key="13">
    <source>
        <dbReference type="PROSITE" id="PS50885"/>
    </source>
</evidence>
<dbReference type="Pfam" id="PF02518">
    <property type="entry name" value="HATPase_c"/>
    <property type="match status" value="1"/>
</dbReference>
<proteinExistence type="predicted"/>
<dbReference type="EMBL" id="LSKU01000001">
    <property type="protein sequence ID" value="KXG42977.1"/>
    <property type="molecule type" value="Genomic_DNA"/>
</dbReference>
<keyword evidence="4" id="KW-0808">Transferase</keyword>
<evidence type="ECO:0000256" key="10">
    <source>
        <dbReference type="ARBA" id="ARBA00023012"/>
    </source>
</evidence>
<protein>
    <recommendedName>
        <fullName evidence="13">HAMP domain-containing protein</fullName>
    </recommendedName>
</protein>
<name>A0A135L245_9BACI</name>
<feature type="domain" description="HAMP" evidence="13">
    <location>
        <begin position="179"/>
        <end position="231"/>
    </location>
</feature>
<dbReference type="RefSeq" id="WP_082732323.1">
    <property type="nucleotide sequence ID" value="NZ_LSKU01000001.1"/>
</dbReference>
<evidence type="ECO:0000256" key="7">
    <source>
        <dbReference type="ARBA" id="ARBA00022777"/>
    </source>
</evidence>
<evidence type="ECO:0000256" key="9">
    <source>
        <dbReference type="ARBA" id="ARBA00022989"/>
    </source>
</evidence>
<dbReference type="Gene3D" id="3.30.565.10">
    <property type="entry name" value="Histidine kinase-like ATPase, C-terminal domain"/>
    <property type="match status" value="1"/>
</dbReference>
<keyword evidence="7" id="KW-0418">Kinase</keyword>
<dbReference type="SMART" id="SM00304">
    <property type="entry name" value="HAMP"/>
    <property type="match status" value="1"/>
</dbReference>
<dbReference type="GO" id="GO:0000155">
    <property type="term" value="F:phosphorelay sensor kinase activity"/>
    <property type="evidence" value="ECO:0007669"/>
    <property type="project" value="InterPro"/>
</dbReference>
<evidence type="ECO:0000256" key="2">
    <source>
        <dbReference type="ARBA" id="ARBA00022475"/>
    </source>
</evidence>
<keyword evidence="6" id="KW-0547">Nucleotide-binding</keyword>
<keyword evidence="15" id="KW-1185">Reference proteome</keyword>